<dbReference type="Gene3D" id="2.60.40.10">
    <property type="entry name" value="Immunoglobulins"/>
    <property type="match status" value="14"/>
</dbReference>
<dbReference type="InterPro" id="IPR006703">
    <property type="entry name" value="G_AIG1"/>
</dbReference>
<feature type="compositionally biased region" description="Basic and acidic residues" evidence="8">
    <location>
        <begin position="1448"/>
        <end position="1460"/>
    </location>
</feature>
<evidence type="ECO:0000313" key="13">
    <source>
        <dbReference type="Proteomes" id="UP001591681"/>
    </source>
</evidence>
<organism evidence="12 13">
    <name type="scientific">Coilia grayii</name>
    <name type="common">Gray's grenadier anchovy</name>
    <dbReference type="NCBI Taxonomy" id="363190"/>
    <lineage>
        <taxon>Eukaryota</taxon>
        <taxon>Metazoa</taxon>
        <taxon>Chordata</taxon>
        <taxon>Craniata</taxon>
        <taxon>Vertebrata</taxon>
        <taxon>Euteleostomi</taxon>
        <taxon>Actinopterygii</taxon>
        <taxon>Neopterygii</taxon>
        <taxon>Teleostei</taxon>
        <taxon>Clupei</taxon>
        <taxon>Clupeiformes</taxon>
        <taxon>Clupeoidei</taxon>
        <taxon>Engraulidae</taxon>
        <taxon>Coilinae</taxon>
        <taxon>Coilia</taxon>
    </lineage>
</organism>
<feature type="domain" description="Fibronectin type-III" evidence="10">
    <location>
        <begin position="1919"/>
        <end position="2017"/>
    </location>
</feature>
<feature type="compositionally biased region" description="Basic and acidic residues" evidence="8">
    <location>
        <begin position="1411"/>
        <end position="1422"/>
    </location>
</feature>
<dbReference type="Gene3D" id="3.40.50.300">
    <property type="entry name" value="P-loop containing nucleotide triphosphate hydrolases"/>
    <property type="match status" value="4"/>
</dbReference>
<dbReference type="InterPro" id="IPR013783">
    <property type="entry name" value="Ig-like_fold"/>
</dbReference>
<dbReference type="Pfam" id="PF00041">
    <property type="entry name" value="fn3"/>
    <property type="match status" value="9"/>
</dbReference>
<keyword evidence="13" id="KW-1185">Reference proteome</keyword>
<proteinExistence type="inferred from homology"/>
<dbReference type="PROSITE" id="PS51720">
    <property type="entry name" value="G_AIG1"/>
    <property type="match status" value="2"/>
</dbReference>
<dbReference type="SUPFAM" id="SSF57845">
    <property type="entry name" value="B-box zinc-binding domain"/>
    <property type="match status" value="2"/>
</dbReference>
<dbReference type="GO" id="GO:0008270">
    <property type="term" value="F:zinc ion binding"/>
    <property type="evidence" value="ECO:0007669"/>
    <property type="project" value="UniProtKB-KW"/>
</dbReference>
<evidence type="ECO:0000259" key="9">
    <source>
        <dbReference type="PROSITE" id="PS50119"/>
    </source>
</evidence>
<feature type="domain" description="Fibronectin type-III" evidence="10">
    <location>
        <begin position="374"/>
        <end position="464"/>
    </location>
</feature>
<feature type="domain" description="Fibronectin type-III" evidence="10">
    <location>
        <begin position="635"/>
        <end position="724"/>
    </location>
</feature>
<feature type="domain" description="Fibronectin type-III" evidence="10">
    <location>
        <begin position="1172"/>
        <end position="1261"/>
    </location>
</feature>
<evidence type="ECO:0000256" key="5">
    <source>
        <dbReference type="ARBA" id="ARBA00022833"/>
    </source>
</evidence>
<feature type="domain" description="Fibronectin type-III" evidence="10">
    <location>
        <begin position="899"/>
        <end position="996"/>
    </location>
</feature>
<evidence type="ECO:0000256" key="1">
    <source>
        <dbReference type="ARBA" id="ARBA00008535"/>
    </source>
</evidence>
<feature type="region of interest" description="Disordered" evidence="8">
    <location>
        <begin position="1397"/>
        <end position="1491"/>
    </location>
</feature>
<dbReference type="PANTHER" id="PTHR46708">
    <property type="entry name" value="TENASCIN"/>
    <property type="match status" value="1"/>
</dbReference>
<feature type="domain" description="Fibronectin type-III" evidence="10">
    <location>
        <begin position="201"/>
        <end position="289"/>
    </location>
</feature>
<feature type="region of interest" description="Disordered" evidence="8">
    <location>
        <begin position="1509"/>
        <end position="1541"/>
    </location>
</feature>
<evidence type="ECO:0000256" key="4">
    <source>
        <dbReference type="ARBA" id="ARBA00022771"/>
    </source>
</evidence>
<keyword evidence="3" id="KW-0547">Nucleotide-binding</keyword>
<gene>
    <name evidence="12" type="ORF">ACEWY4_022739</name>
</gene>
<dbReference type="PROSITE" id="PS50119">
    <property type="entry name" value="ZF_BBOX"/>
    <property type="match status" value="2"/>
</dbReference>
<comment type="caution">
    <text evidence="12">The sequence shown here is derived from an EMBL/GenBank/DDBJ whole genome shotgun (WGS) entry which is preliminary data.</text>
</comment>
<protein>
    <submittedName>
        <fullName evidence="12">Uncharacterized protein</fullName>
    </submittedName>
</protein>
<feature type="domain" description="AIG1-type G" evidence="11">
    <location>
        <begin position="2013"/>
        <end position="2227"/>
    </location>
</feature>
<dbReference type="EMBL" id="JBHFQA010000020">
    <property type="protein sequence ID" value="KAL2080886.1"/>
    <property type="molecule type" value="Genomic_DNA"/>
</dbReference>
<dbReference type="Proteomes" id="UP001591681">
    <property type="component" value="Unassembled WGS sequence"/>
</dbReference>
<dbReference type="InterPro" id="IPR036116">
    <property type="entry name" value="FN3_sf"/>
</dbReference>
<feature type="compositionally biased region" description="Basic and acidic residues" evidence="8">
    <location>
        <begin position="21"/>
        <end position="32"/>
    </location>
</feature>
<evidence type="ECO:0000256" key="2">
    <source>
        <dbReference type="ARBA" id="ARBA00022737"/>
    </source>
</evidence>
<dbReference type="Gene3D" id="3.30.160.60">
    <property type="entry name" value="Classic Zinc Finger"/>
    <property type="match status" value="2"/>
</dbReference>
<feature type="domain" description="Fibronectin type-III" evidence="10">
    <location>
        <begin position="545"/>
        <end position="634"/>
    </location>
</feature>
<dbReference type="InterPro" id="IPR003961">
    <property type="entry name" value="FN3_dom"/>
</dbReference>
<evidence type="ECO:0000313" key="12">
    <source>
        <dbReference type="EMBL" id="KAL2080886.1"/>
    </source>
</evidence>
<feature type="domain" description="Fibronectin type-III" evidence="10">
    <location>
        <begin position="809"/>
        <end position="898"/>
    </location>
</feature>
<dbReference type="InterPro" id="IPR000315">
    <property type="entry name" value="Znf_B-box"/>
</dbReference>
<dbReference type="CDD" id="cd19769">
    <property type="entry name" value="Bbox2_TRIM16-like"/>
    <property type="match status" value="2"/>
</dbReference>
<dbReference type="GO" id="GO:0000166">
    <property type="term" value="F:nucleotide binding"/>
    <property type="evidence" value="ECO:0007669"/>
    <property type="project" value="UniProtKB-KW"/>
</dbReference>
<feature type="domain" description="Fibronectin type-III" evidence="10">
    <location>
        <begin position="1829"/>
        <end position="1918"/>
    </location>
</feature>
<dbReference type="InterPro" id="IPR027417">
    <property type="entry name" value="P-loop_NTPase"/>
</dbReference>
<feature type="domain" description="B box-type" evidence="9">
    <location>
        <begin position="1594"/>
        <end position="1634"/>
    </location>
</feature>
<dbReference type="SMART" id="SM00336">
    <property type="entry name" value="BBOX"/>
    <property type="match status" value="4"/>
</dbReference>
<dbReference type="SUPFAM" id="SSF52540">
    <property type="entry name" value="P-loop containing nucleoside triphosphate hydrolases"/>
    <property type="match status" value="3"/>
</dbReference>
<evidence type="ECO:0000256" key="3">
    <source>
        <dbReference type="ARBA" id="ARBA00022741"/>
    </source>
</evidence>
<evidence type="ECO:0000256" key="6">
    <source>
        <dbReference type="PROSITE-ProRule" id="PRU00024"/>
    </source>
</evidence>
<evidence type="ECO:0000256" key="7">
    <source>
        <dbReference type="SAM" id="Coils"/>
    </source>
</evidence>
<sequence length="2316" mass="255409">MDADVSVAEGPLHSEGPDEVGLAKERTMRKMENPNTTALRDLEDEETKPEPVSPPDHPPQDGYSAEDPSTDHTPGACGDPREQSPHTAEPGAVLCAVCPKRAFKSCLTCMASFCELHVKPHYTAPALQRHRLVEATEALDQRLCQQHNRELELYCNTDQTAMCVICVVKGHMGHDVTDLGEYQEKQISKPEIKKATAALPPPGPIEFTSVKPDSVCLCWGPPEGLTGPHTFRVSWTGEGRQEKLEVQGLKVQAQELTPGEEYTFTVATLNDDGKSHCVSATVFTDVPPPERLAVGVSVTSASVTWSKPARVHQASYLMTLHSGGGCIDTMSVRSLQHSFRELDFGGEYTINVSTVLNGRQSKPVSRTFRTTVSPPGPIEFTSVKPDSVCLCWGPPEGLTGPHTFRVSWTGEGRQEKTLEVQDQDVTVQGLTPGEEYTFTVATLSDKGRQSPCVSATVFTDVPPPECLAVEADLTSVLVTWSKPAGVDQALYSLTLSTDETTSVRSLQHRFSELDIGGKYSISVSTVLAGGQSKPASTTFRMCIPAPENVTVGSVTPTSADLSWSLQQGMEQIPHRFLIFYCSKGTEPQTISTQSCSTTLTGLQPDTQYWATVCCELRDGRKGEATSTRIQTAVSPPGPIEFTSVKPDSVCLCWGPPEGLAGPHTFRVSWKGEGRQETLEVQDQDVTVQELTSGEEYTFTVATLSDNSRQSPCVSATVFTDVPPPECLAVDAAVTSASVTWSKPAGVDQASYSLTLSTDGECLQTTSVRSLQHRFSELDIGGKYSISVSTVLAGGQSKPVSTTFRMRIPVPENVTVSSVTLTSADLSWSLQQGMEQIPHRFLISYCSKGTEPQTISTQSCSTTLTGLQPDTQYWATVCCELKDGRKSEATSTRIQTGDFKPVGLTVDALDEESDDSGVRWRADLSWSLHQGMEQIPHRFLISYCSEGTEPQTISTESCSTTLTGLQPDTQYTVKVFCELTDLRKSQTASIMFHTSERRIVLLGKTGDGKSSAGNTILGEEVFTVDASQYAVTNQLLLFTHGDKLGKKTIEEFVEEVKDEQGTQKKGTTLKDLVDKCHGRYHVIDNKYWTQEESGNSNKTQIGKLFNTIEEMVQENEYYTNEILMLVEQAIQEEMQKMKEENQNRQQQLSERKIRVKAKRRVKRRIMLNKAIPVPENVTVGSVTPTSADLRWSLQQGMEQIPHRFLISYCSERTEPQTIFTQSCSTTLKKLQPDTQYTVSICTELQSGEKTKTVSITFHTSEWRIVLLGKTGEGKSSSGNTILGEDVFFVDSSPHSVTVQCEARSTTVNGRKVTVIDTPGFLDPTTPKKLREDIVKCMTFCSPGPHAFIIVLRVGRYTAEEEEVINSIQEIFTSDVFKHAVIVFTHGRDLNGKTIKQFVEESSSQSEGPDEVGLAKERTMRKMENPNTTALRDLGDEETKPEPVLPPDHPPQDNHSAEDPSTDHTPGARGGPREQSFHRGRCSPVESVMSMRSDKSMDRLITFTGERKDTRVYLDQTDSQSSRSSSCTPSEYSTPVDTDSSPHTAEPGAVLCAVCPKRAFKSCLTCMASFCELHVKPHYTAPALQRHRLVEATEALDQRLCQQHNRELELYCNTDQTAMCVICVVTEHMGHSVTDLGEYQEKQISKPEIKKATAAVPPPGPIEFTSVKPDSVCLCWGPPEGLTGPHTFRVSWMGEGRQEKLEVQGLKVQVQELTPGEEYTFTVATLNDDGQSRCVSATVFTDVPPPERLAVDVGVTSASVTWSKPARVHQASYLMTLHSGGGCIDTISVRSLQHSFRELDFGGEYTINASTVLNGRQSKPVSRTFRTSIPVPENVTVGSVTPTSADLSWSLQQGMEQIPHRFLISYCSEGTEPQTISTQSCSTTLTGLQPDTQYWATVCCELKDGRKSEATSTRIQTCDFRPEGLTVDALDEESDDSGVKWRADLSWSLHQGMEQIPHRFLISYCSEGTEPQTISTKSCSVTFTGLQPDTQYTATVCCELKNERKSTMVDITFHTSERRIVLLGKSGDGKSSTGNTILGGELFNVGDAQHSETNQCKTETRIINGRKYTVTDTPGFFDSDHSETELSPKLVKCIYDSSPGPHAFIIVMKVGRYTALEEHVVEKFKELFSEDTFKHAVVLFTHGAALKGQTIEEFVGQDKNHQSSAKKKTTLKDLTDACDGRYLVIDNEYWNQEGSESSNKPHLAKLFDAIEEVVQQNGFYINDFLLLVEQAIQEEMEKMREWLGEAADGDLRAKAKKRVEQRIFINQCAIKFQLLICVFFGLSKAPPGFSTHIDRTAVRKKSLSEAVREAGRMLRLCQ</sequence>
<evidence type="ECO:0000259" key="10">
    <source>
        <dbReference type="PROSITE" id="PS50853"/>
    </source>
</evidence>
<reference evidence="12 13" key="1">
    <citation type="submission" date="2024-09" db="EMBL/GenBank/DDBJ databases">
        <title>A chromosome-level genome assembly of Gray's grenadier anchovy, Coilia grayii.</title>
        <authorList>
            <person name="Fu Z."/>
        </authorList>
    </citation>
    <scope>NUCLEOTIDE SEQUENCE [LARGE SCALE GENOMIC DNA]</scope>
    <source>
        <strain evidence="12">G4</strain>
        <tissue evidence="12">Muscle</tissue>
    </source>
</reference>
<dbReference type="InterPro" id="IPR050991">
    <property type="entry name" value="ECM_Regulatory_Proteins"/>
</dbReference>
<evidence type="ECO:0000256" key="8">
    <source>
        <dbReference type="SAM" id="MobiDB-lite"/>
    </source>
</evidence>
<name>A0ABD1J444_9TELE</name>
<evidence type="ECO:0000259" key="11">
    <source>
        <dbReference type="PROSITE" id="PS51720"/>
    </source>
</evidence>
<dbReference type="PROSITE" id="PS50853">
    <property type="entry name" value="FN3"/>
    <property type="match status" value="10"/>
</dbReference>
<keyword evidence="4 6" id="KW-0863">Zinc-finger</keyword>
<feature type="domain" description="AIG1-type G" evidence="11">
    <location>
        <begin position="1258"/>
        <end position="1471"/>
    </location>
</feature>
<feature type="compositionally biased region" description="Low complexity" evidence="8">
    <location>
        <begin position="1517"/>
        <end position="1531"/>
    </location>
</feature>
<dbReference type="FunFam" id="3.40.50.300:FF:000366">
    <property type="entry name" value="GTPase, IMAP family member 2"/>
    <property type="match status" value="2"/>
</dbReference>
<comment type="similarity">
    <text evidence="1">Belongs to the TRAFAC class TrmE-Era-EngA-EngB-Septin-like GTPase superfamily. AIG1/Toc34/Toc159-like paraseptin GTPase family. IAN subfamily.</text>
</comment>
<feature type="coiled-coil region" evidence="7">
    <location>
        <begin position="1119"/>
        <end position="1153"/>
    </location>
</feature>
<keyword evidence="7" id="KW-0175">Coiled coil</keyword>
<dbReference type="SUPFAM" id="SSF49265">
    <property type="entry name" value="Fibronectin type III"/>
    <property type="match status" value="8"/>
</dbReference>
<keyword evidence="5" id="KW-0862">Zinc</keyword>
<dbReference type="Gene3D" id="4.10.830.40">
    <property type="match status" value="2"/>
</dbReference>
<feature type="domain" description="Fibronectin type-III" evidence="10">
    <location>
        <begin position="1656"/>
        <end position="1744"/>
    </location>
</feature>
<feature type="region of interest" description="Disordered" evidence="8">
    <location>
        <begin position="1"/>
        <end position="86"/>
    </location>
</feature>
<dbReference type="Pfam" id="PF00643">
    <property type="entry name" value="zf-B_box"/>
    <property type="match status" value="2"/>
</dbReference>
<dbReference type="Pfam" id="PF04548">
    <property type="entry name" value="AIG1"/>
    <property type="match status" value="4"/>
</dbReference>
<dbReference type="CDD" id="cd00063">
    <property type="entry name" value="FN3"/>
    <property type="match status" value="12"/>
</dbReference>
<keyword evidence="2" id="KW-0677">Repeat</keyword>
<dbReference type="PANTHER" id="PTHR46708:SF2">
    <property type="entry name" value="FIBRONECTIN TYPE-III DOMAIN-CONTAINING PROTEIN"/>
    <property type="match status" value="1"/>
</dbReference>
<dbReference type="SMART" id="SM00060">
    <property type="entry name" value="FN3"/>
    <property type="match status" value="14"/>
</dbReference>
<accession>A0ABD1J444</accession>
<keyword evidence="4 6" id="KW-0479">Metal-binding</keyword>
<feature type="domain" description="B box-type" evidence="9">
    <location>
        <begin position="139"/>
        <end position="179"/>
    </location>
</feature>